<sequence>MKQDKIGKEITSKFGNQLRTRVNGIFIQDEKILMIRHLMGDDRIFWSVPGGGMNYGSDAKNNLKREFAEETGLTVEIGDFLFVHEFLRPPLHAIELFFEVKSGSGQVKLGKDPELEDNHQIITEIAWMSISELRSLPPESVHQIFWGINSLKDLGLWKGYFNFENNYLK</sequence>
<dbReference type="RefSeq" id="WP_091655197.1">
    <property type="nucleotide sequence ID" value="NZ_FOVW01000010.1"/>
</dbReference>
<evidence type="ECO:0000259" key="3">
    <source>
        <dbReference type="PROSITE" id="PS51462"/>
    </source>
</evidence>
<dbReference type="AlphaFoldDB" id="A0A1I5IXG1"/>
<keyword evidence="2" id="KW-0378">Hydrolase</keyword>
<name>A0A1I5IXG1_9BACT</name>
<dbReference type="EMBL" id="FOVW01000010">
    <property type="protein sequence ID" value="SFO64841.1"/>
    <property type="molecule type" value="Genomic_DNA"/>
</dbReference>
<evidence type="ECO:0000313" key="4">
    <source>
        <dbReference type="EMBL" id="SFO64841.1"/>
    </source>
</evidence>
<dbReference type="CDD" id="cd18880">
    <property type="entry name" value="NUDIX_ADPRase"/>
    <property type="match status" value="1"/>
</dbReference>
<proteinExistence type="predicted"/>
<dbReference type="PANTHER" id="PTHR43046">
    <property type="entry name" value="GDP-MANNOSE MANNOSYL HYDROLASE"/>
    <property type="match status" value="1"/>
</dbReference>
<dbReference type="InterPro" id="IPR015797">
    <property type="entry name" value="NUDIX_hydrolase-like_dom_sf"/>
</dbReference>
<dbReference type="PANTHER" id="PTHR43046:SF14">
    <property type="entry name" value="MUTT_NUDIX FAMILY PROTEIN"/>
    <property type="match status" value="1"/>
</dbReference>
<protein>
    <submittedName>
        <fullName evidence="4">NUDIX domain-containing protein</fullName>
    </submittedName>
</protein>
<organism evidence="4 5">
    <name type="scientific">Algoriphagus ornithinivorans</name>
    <dbReference type="NCBI Taxonomy" id="226506"/>
    <lineage>
        <taxon>Bacteria</taxon>
        <taxon>Pseudomonadati</taxon>
        <taxon>Bacteroidota</taxon>
        <taxon>Cytophagia</taxon>
        <taxon>Cytophagales</taxon>
        <taxon>Cyclobacteriaceae</taxon>
        <taxon>Algoriphagus</taxon>
    </lineage>
</organism>
<dbReference type="STRING" id="226506.SAMN04488519_11081"/>
<reference evidence="5" key="1">
    <citation type="submission" date="2016-10" db="EMBL/GenBank/DDBJ databases">
        <authorList>
            <person name="Varghese N."/>
            <person name="Submissions S."/>
        </authorList>
    </citation>
    <scope>NUCLEOTIDE SEQUENCE [LARGE SCALE GENOMIC DNA]</scope>
    <source>
        <strain evidence="5">DSM 15282</strain>
    </source>
</reference>
<dbReference type="InterPro" id="IPR000086">
    <property type="entry name" value="NUDIX_hydrolase_dom"/>
</dbReference>
<dbReference type="GO" id="GO:0016787">
    <property type="term" value="F:hydrolase activity"/>
    <property type="evidence" value="ECO:0007669"/>
    <property type="project" value="UniProtKB-KW"/>
</dbReference>
<evidence type="ECO:0000256" key="2">
    <source>
        <dbReference type="ARBA" id="ARBA00022801"/>
    </source>
</evidence>
<comment type="cofactor">
    <cofactor evidence="1">
        <name>Mg(2+)</name>
        <dbReference type="ChEBI" id="CHEBI:18420"/>
    </cofactor>
</comment>
<dbReference type="SUPFAM" id="SSF55811">
    <property type="entry name" value="Nudix"/>
    <property type="match status" value="1"/>
</dbReference>
<dbReference type="Gene3D" id="3.90.79.10">
    <property type="entry name" value="Nucleoside Triphosphate Pyrophosphohydrolase"/>
    <property type="match status" value="1"/>
</dbReference>
<gene>
    <name evidence="4" type="ORF">SAMN04488519_11081</name>
</gene>
<dbReference type="Pfam" id="PF00293">
    <property type="entry name" value="NUDIX"/>
    <property type="match status" value="1"/>
</dbReference>
<feature type="domain" description="Nudix hydrolase" evidence="3">
    <location>
        <begin position="17"/>
        <end position="149"/>
    </location>
</feature>
<dbReference type="Proteomes" id="UP000199564">
    <property type="component" value="Unassembled WGS sequence"/>
</dbReference>
<keyword evidence="5" id="KW-1185">Reference proteome</keyword>
<accession>A0A1I5IXG1</accession>
<evidence type="ECO:0000256" key="1">
    <source>
        <dbReference type="ARBA" id="ARBA00001946"/>
    </source>
</evidence>
<dbReference type="PROSITE" id="PS51462">
    <property type="entry name" value="NUDIX"/>
    <property type="match status" value="1"/>
</dbReference>
<evidence type="ECO:0000313" key="5">
    <source>
        <dbReference type="Proteomes" id="UP000199564"/>
    </source>
</evidence>